<dbReference type="Gene3D" id="3.40.367.20">
    <property type="match status" value="1"/>
</dbReference>
<dbReference type="InterPro" id="IPR022672">
    <property type="entry name" value="Hexokinase_N"/>
</dbReference>
<comment type="catalytic activity">
    <reaction evidence="9">
        <text>a D-hexose + ATP = a D-hexose 6-phosphate + ADP + H(+)</text>
        <dbReference type="Rhea" id="RHEA:22740"/>
        <dbReference type="ChEBI" id="CHEBI:4194"/>
        <dbReference type="ChEBI" id="CHEBI:15378"/>
        <dbReference type="ChEBI" id="CHEBI:30616"/>
        <dbReference type="ChEBI" id="CHEBI:229467"/>
        <dbReference type="ChEBI" id="CHEBI:456216"/>
        <dbReference type="EC" id="2.7.1.1"/>
    </reaction>
    <physiologicalReaction direction="left-to-right" evidence="9">
        <dbReference type="Rhea" id="RHEA:22741"/>
    </physiologicalReaction>
</comment>
<comment type="caution">
    <text evidence="15">The sequence shown here is derived from an EMBL/GenBank/DDBJ whole genome shotgun (WGS) entry which is preliminary data.</text>
</comment>
<evidence type="ECO:0000256" key="10">
    <source>
        <dbReference type="ARBA" id="ARBA00047905"/>
    </source>
</evidence>
<dbReference type="PROSITE" id="PS51748">
    <property type="entry name" value="HEXOKINASE_2"/>
    <property type="match status" value="1"/>
</dbReference>
<dbReference type="CDD" id="cd24020">
    <property type="entry name" value="ASKHA_NBD_HK_plant"/>
    <property type="match status" value="1"/>
</dbReference>
<dbReference type="InterPro" id="IPR001312">
    <property type="entry name" value="Hexokinase"/>
</dbReference>
<feature type="domain" description="Hexokinase N-terminal" evidence="13">
    <location>
        <begin position="43"/>
        <end position="242"/>
    </location>
</feature>
<evidence type="ECO:0000256" key="1">
    <source>
        <dbReference type="ARBA" id="ARBA00004888"/>
    </source>
</evidence>
<organism evidence="15 16">
    <name type="scientific">Zingiber officinale</name>
    <name type="common">Ginger</name>
    <name type="synonym">Amomum zingiber</name>
    <dbReference type="NCBI Taxonomy" id="94328"/>
    <lineage>
        <taxon>Eukaryota</taxon>
        <taxon>Viridiplantae</taxon>
        <taxon>Streptophyta</taxon>
        <taxon>Embryophyta</taxon>
        <taxon>Tracheophyta</taxon>
        <taxon>Spermatophyta</taxon>
        <taxon>Magnoliopsida</taxon>
        <taxon>Liliopsida</taxon>
        <taxon>Zingiberales</taxon>
        <taxon>Zingiberaceae</taxon>
        <taxon>Zingiber</taxon>
    </lineage>
</organism>
<dbReference type="AlphaFoldDB" id="A0A8J5LIX1"/>
<reference evidence="15 16" key="1">
    <citation type="submission" date="2020-08" db="EMBL/GenBank/DDBJ databases">
        <title>Plant Genome Project.</title>
        <authorList>
            <person name="Zhang R.-G."/>
        </authorList>
    </citation>
    <scope>NUCLEOTIDE SEQUENCE [LARGE SCALE GENOMIC DNA]</scope>
    <source>
        <tissue evidence="15">Rhizome</tissue>
    </source>
</reference>
<dbReference type="Gene3D" id="3.30.420.40">
    <property type="match status" value="1"/>
</dbReference>
<dbReference type="InterPro" id="IPR043129">
    <property type="entry name" value="ATPase_NBD"/>
</dbReference>
<dbReference type="FunFam" id="3.30.420.40:FF:000034">
    <property type="entry name" value="Phosphotransferase"/>
    <property type="match status" value="1"/>
</dbReference>
<dbReference type="Pfam" id="PF00349">
    <property type="entry name" value="Hexokinase_1"/>
    <property type="match status" value="1"/>
</dbReference>
<comment type="pathway">
    <text evidence="1">Carbohydrate degradation; glycolysis; D-glyceraldehyde 3-phosphate and glycerone phosphate from D-glucose: step 1/4.</text>
</comment>
<evidence type="ECO:0000256" key="8">
    <source>
        <dbReference type="ARBA" id="ARBA00023152"/>
    </source>
</evidence>
<proteinExistence type="inferred from homology"/>
<comment type="catalytic activity">
    <reaction evidence="10">
        <text>D-fructose + ATP = D-fructose 6-phosphate + ADP + H(+)</text>
        <dbReference type="Rhea" id="RHEA:16125"/>
        <dbReference type="ChEBI" id="CHEBI:15378"/>
        <dbReference type="ChEBI" id="CHEBI:30616"/>
        <dbReference type="ChEBI" id="CHEBI:37721"/>
        <dbReference type="ChEBI" id="CHEBI:61527"/>
        <dbReference type="ChEBI" id="CHEBI:456216"/>
        <dbReference type="EC" id="2.7.1.1"/>
    </reaction>
    <physiologicalReaction direction="left-to-right" evidence="10">
        <dbReference type="Rhea" id="RHEA:16126"/>
    </physiologicalReaction>
</comment>
<dbReference type="Proteomes" id="UP000734854">
    <property type="component" value="Unassembled WGS sequence"/>
</dbReference>
<evidence type="ECO:0000256" key="5">
    <source>
        <dbReference type="ARBA" id="ARBA00022741"/>
    </source>
</evidence>
<evidence type="ECO:0000256" key="6">
    <source>
        <dbReference type="ARBA" id="ARBA00022777"/>
    </source>
</evidence>
<evidence type="ECO:0000256" key="12">
    <source>
        <dbReference type="RuleBase" id="RU362007"/>
    </source>
</evidence>
<keyword evidence="6 12" id="KW-0418">Kinase</keyword>
<dbReference type="PROSITE" id="PS00378">
    <property type="entry name" value="HEXOKINASE_1"/>
    <property type="match status" value="1"/>
</dbReference>
<dbReference type="GO" id="GO:0006006">
    <property type="term" value="P:glucose metabolic process"/>
    <property type="evidence" value="ECO:0007669"/>
    <property type="project" value="TreeGrafter"/>
</dbReference>
<dbReference type="InterPro" id="IPR022673">
    <property type="entry name" value="Hexokinase_C"/>
</dbReference>
<evidence type="ECO:0000259" key="14">
    <source>
        <dbReference type="Pfam" id="PF03727"/>
    </source>
</evidence>
<dbReference type="PRINTS" id="PR00475">
    <property type="entry name" value="HEXOKINASE"/>
</dbReference>
<dbReference type="GO" id="GO:0008865">
    <property type="term" value="F:fructokinase activity"/>
    <property type="evidence" value="ECO:0007669"/>
    <property type="project" value="TreeGrafter"/>
</dbReference>
<dbReference type="GO" id="GO:0004340">
    <property type="term" value="F:glucokinase activity"/>
    <property type="evidence" value="ECO:0007669"/>
    <property type="project" value="TreeGrafter"/>
</dbReference>
<evidence type="ECO:0000256" key="2">
    <source>
        <dbReference type="ARBA" id="ARBA00005028"/>
    </source>
</evidence>
<dbReference type="Pfam" id="PF03727">
    <property type="entry name" value="Hexokinase_2"/>
    <property type="match status" value="1"/>
</dbReference>
<dbReference type="PANTHER" id="PTHR19443:SF63">
    <property type="entry name" value="HEXOKINASE-LIKE 1 PROTEIN-RELATED"/>
    <property type="match status" value="1"/>
</dbReference>
<evidence type="ECO:0000259" key="13">
    <source>
        <dbReference type="Pfam" id="PF00349"/>
    </source>
</evidence>
<comment type="pathway">
    <text evidence="2">Carbohydrate metabolism; hexose metabolism.</text>
</comment>
<dbReference type="GO" id="GO:0005536">
    <property type="term" value="F:D-glucose binding"/>
    <property type="evidence" value="ECO:0007669"/>
    <property type="project" value="InterPro"/>
</dbReference>
<evidence type="ECO:0000256" key="3">
    <source>
        <dbReference type="ARBA" id="ARBA00009225"/>
    </source>
</evidence>
<keyword evidence="4 12" id="KW-0808">Transferase</keyword>
<dbReference type="UniPathway" id="UPA00109">
    <property type="reaction ID" value="UER00180"/>
</dbReference>
<evidence type="ECO:0000256" key="11">
    <source>
        <dbReference type="ARBA" id="ARBA00048160"/>
    </source>
</evidence>
<dbReference type="EMBL" id="JACMSC010000007">
    <property type="protein sequence ID" value="KAG6513828.1"/>
    <property type="molecule type" value="Genomic_DNA"/>
</dbReference>
<evidence type="ECO:0000256" key="4">
    <source>
        <dbReference type="ARBA" id="ARBA00022679"/>
    </source>
</evidence>
<dbReference type="GO" id="GO:0005829">
    <property type="term" value="C:cytosol"/>
    <property type="evidence" value="ECO:0007669"/>
    <property type="project" value="TreeGrafter"/>
</dbReference>
<dbReference type="GO" id="GO:0006096">
    <property type="term" value="P:glycolytic process"/>
    <property type="evidence" value="ECO:0007669"/>
    <property type="project" value="UniProtKB-UniPathway"/>
</dbReference>
<dbReference type="GO" id="GO:0005524">
    <property type="term" value="F:ATP binding"/>
    <property type="evidence" value="ECO:0007669"/>
    <property type="project" value="UniProtKB-UniRule"/>
</dbReference>
<dbReference type="GO" id="GO:0005739">
    <property type="term" value="C:mitochondrion"/>
    <property type="evidence" value="ECO:0007669"/>
    <property type="project" value="TreeGrafter"/>
</dbReference>
<keyword evidence="7 12" id="KW-0067">ATP-binding</keyword>
<gene>
    <name evidence="15" type="ORF">ZIOFF_024165</name>
</gene>
<comment type="catalytic activity">
    <reaction evidence="11">
        <text>D-glucose + ATP = D-glucose 6-phosphate + ADP + H(+)</text>
        <dbReference type="Rhea" id="RHEA:17825"/>
        <dbReference type="ChEBI" id="CHEBI:4167"/>
        <dbReference type="ChEBI" id="CHEBI:15378"/>
        <dbReference type="ChEBI" id="CHEBI:30616"/>
        <dbReference type="ChEBI" id="CHEBI:61548"/>
        <dbReference type="ChEBI" id="CHEBI:456216"/>
        <dbReference type="EC" id="2.7.1.1"/>
    </reaction>
    <physiologicalReaction direction="left-to-right" evidence="11">
        <dbReference type="Rhea" id="RHEA:17826"/>
    </physiologicalReaction>
</comment>
<dbReference type="UniPathway" id="UPA00242"/>
<evidence type="ECO:0000256" key="7">
    <source>
        <dbReference type="ARBA" id="ARBA00022840"/>
    </source>
</evidence>
<accession>A0A8J5LIX1</accession>
<evidence type="ECO:0000256" key="9">
    <source>
        <dbReference type="ARBA" id="ARBA00044613"/>
    </source>
</evidence>
<evidence type="ECO:0000313" key="15">
    <source>
        <dbReference type="EMBL" id="KAG6513828.1"/>
    </source>
</evidence>
<keyword evidence="16" id="KW-1185">Reference proteome</keyword>
<dbReference type="GO" id="GO:0001678">
    <property type="term" value="P:intracellular glucose homeostasis"/>
    <property type="evidence" value="ECO:0007669"/>
    <property type="project" value="InterPro"/>
</dbReference>
<dbReference type="PANTHER" id="PTHR19443">
    <property type="entry name" value="HEXOKINASE"/>
    <property type="match status" value="1"/>
</dbReference>
<keyword evidence="5 12" id="KW-0547">Nucleotide-binding</keyword>
<dbReference type="SUPFAM" id="SSF53067">
    <property type="entry name" value="Actin-like ATPase domain"/>
    <property type="match status" value="2"/>
</dbReference>
<dbReference type="EC" id="2.7.1.-" evidence="12"/>
<protein>
    <recommendedName>
        <fullName evidence="12">Phosphotransferase</fullName>
        <ecNumber evidence="12">2.7.1.-</ecNumber>
    </recommendedName>
</protein>
<dbReference type="InterPro" id="IPR019807">
    <property type="entry name" value="Hexokinase_BS"/>
</dbReference>
<sequence>MSRATAVAVGGSFSTTARRRRELAVPVRCSLSAAGLAAVAPILRDLKMKCDTPLPVLRHVADSMSADMRAGLATNGGSDLKMILSYVDSLPTGNELGLFYALDLGGTNFRVLRVQLGGKEERIIDTEFEQVSIPQELMYGTTEELFDFIVSGLARFVEKESTKFHLAEGSKREIGFTFSFPVKQTSIDSGILIKWTKGFAVSGTAGRDVVVCLNEALVRQGLDIRVSALVNDAVSTLAGAHYWDEDVKVAVILGTGTNACYVESIEAIPKLQGSAYGSGKTIINIEWGAFSTGLPLTEFDREMDNESINPGEQLFEKTISGMYLGEIVRRVLKKMAKASTLFGDSFPEKLSVPFSLRQISFIIEEYILNDWMVIHPCYHETETMTLSTPHLCTMQQDDSGDLDKVGLILSGTLGVKNSSLGARKIVQDICDTIVKRGSRLAGAGIVGILQKVEQDSIGQIFQKRTVVAMDGGLYEHYPQYRHYLKEAVAELLGVEVFKNVFIEHTKDGSGIGAALLAAANSKYFA</sequence>
<keyword evidence="8 12" id="KW-0324">Glycolysis</keyword>
<evidence type="ECO:0000313" key="16">
    <source>
        <dbReference type="Proteomes" id="UP000734854"/>
    </source>
</evidence>
<name>A0A8J5LIX1_ZINOF</name>
<feature type="domain" description="Hexokinase C-terminal" evidence="14">
    <location>
        <begin position="248"/>
        <end position="518"/>
    </location>
</feature>
<comment type="similarity">
    <text evidence="3 12">Belongs to the hexokinase family.</text>
</comment>